<evidence type="ECO:0000313" key="8">
    <source>
        <dbReference type="EMBL" id="KIS22149.1"/>
    </source>
</evidence>
<accession>A0A0D1AG79</accession>
<dbReference type="PANTHER" id="PTHR34184">
    <property type="entry name" value="UPF0718 PROTEIN YCGR"/>
    <property type="match status" value="1"/>
</dbReference>
<dbReference type="PATRIC" id="fig|1379739.3.peg.3770"/>
<dbReference type="Proteomes" id="UP000032250">
    <property type="component" value="Unassembled WGS sequence"/>
</dbReference>
<comment type="similarity">
    <text evidence="2">Belongs to the UPF0718 family.</text>
</comment>
<keyword evidence="4 7" id="KW-0812">Transmembrane</keyword>
<reference evidence="8 9" key="1">
    <citation type="submission" date="2014-06" db="EMBL/GenBank/DDBJ databases">
        <title>Genome characterization of distinct group I Clostridium botulinum lineages.</title>
        <authorList>
            <person name="Giordani F."/>
            <person name="Anselmo A."/>
            <person name="Fillo S."/>
            <person name="Palozzi A.M."/>
            <person name="Fortunato A."/>
            <person name="Gentile B."/>
            <person name="Ciammaruconi A."/>
            <person name="Anniballi F."/>
            <person name="De Medici D."/>
            <person name="Lista F."/>
        </authorList>
    </citation>
    <scope>NUCLEOTIDE SEQUENCE [LARGE SCALE GENOMIC DNA]</scope>
    <source>
        <strain evidence="8 9">B2 450</strain>
    </source>
</reference>
<dbReference type="GO" id="GO:0005886">
    <property type="term" value="C:plasma membrane"/>
    <property type="evidence" value="ECO:0007669"/>
    <property type="project" value="UniProtKB-SubCell"/>
</dbReference>
<dbReference type="InterPro" id="IPR005524">
    <property type="entry name" value="DUF318"/>
</dbReference>
<feature type="transmembrane region" description="Helical" evidence="7">
    <location>
        <begin position="282"/>
        <end position="304"/>
    </location>
</feature>
<comment type="subcellular location">
    <subcellularLocation>
        <location evidence="1">Cell membrane</location>
        <topology evidence="1">Multi-pass membrane protein</topology>
    </subcellularLocation>
</comment>
<evidence type="ECO:0000256" key="5">
    <source>
        <dbReference type="ARBA" id="ARBA00022989"/>
    </source>
</evidence>
<dbReference type="AlphaFoldDB" id="A0A0D1AG79"/>
<feature type="transmembrane region" description="Helical" evidence="7">
    <location>
        <begin position="182"/>
        <end position="204"/>
    </location>
</feature>
<feature type="transmembrane region" description="Helical" evidence="7">
    <location>
        <begin position="239"/>
        <end position="261"/>
    </location>
</feature>
<feature type="transmembrane region" description="Helical" evidence="7">
    <location>
        <begin position="118"/>
        <end position="137"/>
    </location>
</feature>
<feature type="transmembrane region" description="Helical" evidence="7">
    <location>
        <begin position="216"/>
        <end position="233"/>
    </location>
</feature>
<dbReference type="NCBIfam" id="NF040736">
    <property type="entry name" value="efflux_SaoE"/>
    <property type="match status" value="1"/>
</dbReference>
<evidence type="ECO:0000256" key="6">
    <source>
        <dbReference type="ARBA" id="ARBA00023136"/>
    </source>
</evidence>
<evidence type="ECO:0000256" key="2">
    <source>
        <dbReference type="ARBA" id="ARBA00006386"/>
    </source>
</evidence>
<keyword evidence="6 7" id="KW-0472">Membrane</keyword>
<name>A0A0D1AG79_CLOBO</name>
<feature type="transmembrane region" description="Helical" evidence="7">
    <location>
        <begin position="60"/>
        <end position="83"/>
    </location>
</feature>
<feature type="transmembrane region" description="Helical" evidence="7">
    <location>
        <begin position="89"/>
        <end position="111"/>
    </location>
</feature>
<feature type="transmembrane region" description="Helical" evidence="7">
    <location>
        <begin position="20"/>
        <end position="39"/>
    </location>
</feature>
<organism evidence="8 9">
    <name type="scientific">Clostridium botulinum B2 450</name>
    <dbReference type="NCBI Taxonomy" id="1379739"/>
    <lineage>
        <taxon>Bacteria</taxon>
        <taxon>Bacillati</taxon>
        <taxon>Bacillota</taxon>
        <taxon>Clostridia</taxon>
        <taxon>Eubacteriales</taxon>
        <taxon>Clostridiaceae</taxon>
        <taxon>Clostridium</taxon>
    </lineage>
</organism>
<dbReference type="PANTHER" id="PTHR34184:SF4">
    <property type="entry name" value="UPF0718 PROTEIN YCGR"/>
    <property type="match status" value="1"/>
</dbReference>
<dbReference type="EMBL" id="JXSU01000008">
    <property type="protein sequence ID" value="KIS22149.1"/>
    <property type="molecule type" value="Genomic_DNA"/>
</dbReference>
<sequence>MIIYYIKKILLTSINLLNGASTWLIFSFILAGLLHNILAPDKFQKMLGNKKISSLIKATLSGMLLPICSCGVIPLGLSLYYSGAYLGPTLAFIASTPIINPIAVFLSYGLLGPKIATIYLVVGFTVPLIIGVIGNKLGGPELKAPGVEEQIQKRMEEIELEEDQTSIFEKIKMGILWSFSDVAVAVSKYVIPGMVLAGILLVLVPQEFIQQYLGSPNAVSILGIAVIGCIMYVCAVGHIPFIAALVASGAAPGVAITFLMAGTASNLPELISIGKLIGKRTVVIYTTTLIALSFIVGYFTNIILPNFEPVISFDRTQNTIKAANKFIFAAPEPMKYVCSLIMFVLFLKAMLPKVKKISKAISA</sequence>
<dbReference type="InterPro" id="IPR052923">
    <property type="entry name" value="UPF0718"/>
</dbReference>
<feature type="transmembrane region" description="Helical" evidence="7">
    <location>
        <begin position="334"/>
        <end position="351"/>
    </location>
</feature>
<dbReference type="RefSeq" id="WP_003483331.1">
    <property type="nucleotide sequence ID" value="NZ_JXSU01000008.1"/>
</dbReference>
<evidence type="ECO:0000256" key="3">
    <source>
        <dbReference type="ARBA" id="ARBA00022475"/>
    </source>
</evidence>
<evidence type="ECO:0000256" key="7">
    <source>
        <dbReference type="SAM" id="Phobius"/>
    </source>
</evidence>
<keyword evidence="3" id="KW-1003">Cell membrane</keyword>
<comment type="caution">
    <text evidence="8">The sequence shown here is derived from an EMBL/GenBank/DDBJ whole genome shotgun (WGS) entry which is preliminary data.</text>
</comment>
<proteinExistence type="inferred from homology"/>
<gene>
    <name evidence="8" type="ORF">N495_16850</name>
</gene>
<evidence type="ECO:0000256" key="4">
    <source>
        <dbReference type="ARBA" id="ARBA00022692"/>
    </source>
</evidence>
<protein>
    <submittedName>
        <fullName evidence="8">Permease</fullName>
    </submittedName>
</protein>
<evidence type="ECO:0000313" key="9">
    <source>
        <dbReference type="Proteomes" id="UP000032250"/>
    </source>
</evidence>
<dbReference type="HOGENOM" id="CLU_049002_0_0_9"/>
<dbReference type="OrthoDB" id="9810876at2"/>
<keyword evidence="5 7" id="KW-1133">Transmembrane helix</keyword>
<dbReference type="Pfam" id="PF03773">
    <property type="entry name" value="ArsP_1"/>
    <property type="match status" value="1"/>
</dbReference>
<evidence type="ECO:0000256" key="1">
    <source>
        <dbReference type="ARBA" id="ARBA00004651"/>
    </source>
</evidence>